<organism evidence="1 2">
    <name type="scientific">Bythopirellula goksoeyrii</name>
    <dbReference type="NCBI Taxonomy" id="1400387"/>
    <lineage>
        <taxon>Bacteria</taxon>
        <taxon>Pseudomonadati</taxon>
        <taxon>Planctomycetota</taxon>
        <taxon>Planctomycetia</taxon>
        <taxon>Pirellulales</taxon>
        <taxon>Lacipirellulaceae</taxon>
        <taxon>Bythopirellula</taxon>
    </lineage>
</organism>
<dbReference type="PANTHER" id="PTHR12526">
    <property type="entry name" value="GLYCOSYLTRANSFERASE"/>
    <property type="match status" value="1"/>
</dbReference>
<proteinExistence type="predicted"/>
<dbReference type="Proteomes" id="UP000323917">
    <property type="component" value="Chromosome"/>
</dbReference>
<protein>
    <submittedName>
        <fullName evidence="1">D-inositol-3-phosphate glycosyltransferase</fullName>
        <ecNumber evidence="1">2.4.1.250</ecNumber>
    </submittedName>
</protein>
<keyword evidence="1" id="KW-0808">Transferase</keyword>
<name>A0A5B9QKU4_9BACT</name>
<accession>A0A5B9QKU4</accession>
<dbReference type="Gene3D" id="3.40.50.2000">
    <property type="entry name" value="Glycogen Phosphorylase B"/>
    <property type="match status" value="2"/>
</dbReference>
<dbReference type="GO" id="GO:0102710">
    <property type="term" value="F:D-inositol-3-phosphate glycosyltransferase activity"/>
    <property type="evidence" value="ECO:0007669"/>
    <property type="project" value="UniProtKB-EC"/>
</dbReference>
<sequence>MKVGLMVTGIGVPKGREQNVSGHVQLPMHTATLLREAGVEVRLITTCFREDYVLPKVVPGPAVVPLHFVTDGRRRGEVGKQNIKAGYYPLAMVKHLREILRLTRDLKLDMLHLFGADRMTLLAGLLNMLGSSCPVISTAYKPPHPGIWAPLYRKSKAIACSTQFVANKCASVGGKAQLVRPGITRDFRTELNGCEPGERKRVLFWREGTYEQGCDLVLTAFDALAPQYPELSFDLALRENRFEVPGVQALCEKHENVSVFRFPYPDEISLARLIAESLCVVLPFRKLTIQPQLAIAESLKAGVATICTELGSCSELVLHEKTGLVVPAEDDTALTSAIKELIEDAEGTLRMGQEAERDIEARWNWNKYTEELLKLYDKTSS</sequence>
<dbReference type="EMBL" id="CP042913">
    <property type="protein sequence ID" value="QEG34693.1"/>
    <property type="molecule type" value="Genomic_DNA"/>
</dbReference>
<reference evidence="1 2" key="1">
    <citation type="submission" date="2019-08" db="EMBL/GenBank/DDBJ databases">
        <title>Deep-cultivation of Planctomycetes and their phenomic and genomic characterization uncovers novel biology.</title>
        <authorList>
            <person name="Wiegand S."/>
            <person name="Jogler M."/>
            <person name="Boedeker C."/>
            <person name="Pinto D."/>
            <person name="Vollmers J."/>
            <person name="Rivas-Marin E."/>
            <person name="Kohn T."/>
            <person name="Peeters S.H."/>
            <person name="Heuer A."/>
            <person name="Rast P."/>
            <person name="Oberbeckmann S."/>
            <person name="Bunk B."/>
            <person name="Jeske O."/>
            <person name="Meyerdierks A."/>
            <person name="Storesund J.E."/>
            <person name="Kallscheuer N."/>
            <person name="Luecker S."/>
            <person name="Lage O.M."/>
            <person name="Pohl T."/>
            <person name="Merkel B.J."/>
            <person name="Hornburger P."/>
            <person name="Mueller R.-W."/>
            <person name="Bruemmer F."/>
            <person name="Labrenz M."/>
            <person name="Spormann A.M."/>
            <person name="Op den Camp H."/>
            <person name="Overmann J."/>
            <person name="Amann R."/>
            <person name="Jetten M.S.M."/>
            <person name="Mascher T."/>
            <person name="Medema M.H."/>
            <person name="Devos D.P."/>
            <person name="Kaster A.-K."/>
            <person name="Ovreas L."/>
            <person name="Rohde M."/>
            <person name="Galperin M.Y."/>
            <person name="Jogler C."/>
        </authorList>
    </citation>
    <scope>NUCLEOTIDE SEQUENCE [LARGE SCALE GENOMIC DNA]</scope>
    <source>
        <strain evidence="1 2">Pr1d</strain>
    </source>
</reference>
<gene>
    <name evidence="1" type="primary">mshA_2</name>
    <name evidence="1" type="ORF">Pr1d_19750</name>
</gene>
<dbReference type="OrthoDB" id="9815550at2"/>
<evidence type="ECO:0000313" key="2">
    <source>
        <dbReference type="Proteomes" id="UP000323917"/>
    </source>
</evidence>
<dbReference type="RefSeq" id="WP_148073309.1">
    <property type="nucleotide sequence ID" value="NZ_CP042913.1"/>
</dbReference>
<dbReference type="Pfam" id="PF13692">
    <property type="entry name" value="Glyco_trans_1_4"/>
    <property type="match status" value="1"/>
</dbReference>
<keyword evidence="2" id="KW-1185">Reference proteome</keyword>
<dbReference type="EC" id="2.4.1.250" evidence="1"/>
<dbReference type="AlphaFoldDB" id="A0A5B9QKU4"/>
<dbReference type="KEGG" id="bgok:Pr1d_19750"/>
<dbReference type="CDD" id="cd03801">
    <property type="entry name" value="GT4_PimA-like"/>
    <property type="match status" value="1"/>
</dbReference>
<dbReference type="SUPFAM" id="SSF53756">
    <property type="entry name" value="UDP-Glycosyltransferase/glycogen phosphorylase"/>
    <property type="match status" value="1"/>
</dbReference>
<evidence type="ECO:0000313" key="1">
    <source>
        <dbReference type="EMBL" id="QEG34693.1"/>
    </source>
</evidence>
<keyword evidence="1" id="KW-0328">Glycosyltransferase</keyword>